<comment type="caution">
    <text evidence="3">The sequence shown here is derived from an EMBL/GenBank/DDBJ whole genome shotgun (WGS) entry which is preliminary data.</text>
</comment>
<feature type="compositionally biased region" description="Low complexity" evidence="1">
    <location>
        <begin position="168"/>
        <end position="184"/>
    </location>
</feature>
<evidence type="ECO:0000256" key="1">
    <source>
        <dbReference type="SAM" id="MobiDB-lite"/>
    </source>
</evidence>
<dbReference type="SMART" id="SM00256">
    <property type="entry name" value="FBOX"/>
    <property type="match status" value="2"/>
</dbReference>
<feature type="compositionally biased region" description="Polar residues" evidence="1">
    <location>
        <begin position="235"/>
        <end position="245"/>
    </location>
</feature>
<feature type="compositionally biased region" description="Polar residues" evidence="1">
    <location>
        <begin position="677"/>
        <end position="692"/>
    </location>
</feature>
<protein>
    <recommendedName>
        <fullName evidence="2">F-box domain-containing protein</fullName>
    </recommendedName>
</protein>
<feature type="region of interest" description="Disordered" evidence="1">
    <location>
        <begin position="1017"/>
        <end position="1037"/>
    </location>
</feature>
<organism evidence="3 4">
    <name type="scientific">Cladophialophora carrionii</name>
    <dbReference type="NCBI Taxonomy" id="86049"/>
    <lineage>
        <taxon>Eukaryota</taxon>
        <taxon>Fungi</taxon>
        <taxon>Dikarya</taxon>
        <taxon>Ascomycota</taxon>
        <taxon>Pezizomycotina</taxon>
        <taxon>Eurotiomycetes</taxon>
        <taxon>Chaetothyriomycetidae</taxon>
        <taxon>Chaetothyriales</taxon>
        <taxon>Herpotrichiellaceae</taxon>
        <taxon>Cladophialophora</taxon>
    </lineage>
</organism>
<feature type="region of interest" description="Disordered" evidence="1">
    <location>
        <begin position="282"/>
        <end position="301"/>
    </location>
</feature>
<evidence type="ECO:0000259" key="2">
    <source>
        <dbReference type="PROSITE" id="PS50181"/>
    </source>
</evidence>
<dbReference type="VEuPathDB" id="FungiDB:G647_01510"/>
<feature type="compositionally biased region" description="Basic and acidic residues" evidence="1">
    <location>
        <begin position="1107"/>
        <end position="1131"/>
    </location>
</feature>
<feature type="region of interest" description="Disordered" evidence="1">
    <location>
        <begin position="68"/>
        <end position="117"/>
    </location>
</feature>
<dbReference type="Gene3D" id="1.20.1280.50">
    <property type="match status" value="1"/>
</dbReference>
<accession>A0A1C1CE44</accession>
<evidence type="ECO:0000313" key="4">
    <source>
        <dbReference type="Proteomes" id="UP000094526"/>
    </source>
</evidence>
<dbReference type="VEuPathDB" id="FungiDB:G647_01511"/>
<feature type="region of interest" description="Disordered" evidence="1">
    <location>
        <begin position="221"/>
        <end position="245"/>
    </location>
</feature>
<dbReference type="PROSITE" id="PS50181">
    <property type="entry name" value="FBOX"/>
    <property type="match status" value="1"/>
</dbReference>
<feature type="domain" description="F-box" evidence="2">
    <location>
        <begin position="371"/>
        <end position="421"/>
    </location>
</feature>
<dbReference type="Pfam" id="PF00646">
    <property type="entry name" value="F-box"/>
    <property type="match status" value="1"/>
</dbReference>
<dbReference type="SUPFAM" id="SSF81383">
    <property type="entry name" value="F-box domain"/>
    <property type="match status" value="2"/>
</dbReference>
<dbReference type="eggNOG" id="ENOG502SHIS">
    <property type="taxonomic scope" value="Eukaryota"/>
</dbReference>
<dbReference type="InterPro" id="IPR036047">
    <property type="entry name" value="F-box-like_dom_sf"/>
</dbReference>
<dbReference type="EMBL" id="LGRB01000015">
    <property type="protein sequence ID" value="OCT46793.1"/>
    <property type="molecule type" value="Genomic_DNA"/>
</dbReference>
<proteinExistence type="predicted"/>
<feature type="region of interest" description="Disordered" evidence="1">
    <location>
        <begin position="1107"/>
        <end position="1140"/>
    </location>
</feature>
<evidence type="ECO:0000313" key="3">
    <source>
        <dbReference type="EMBL" id="OCT46793.1"/>
    </source>
</evidence>
<feature type="region of interest" description="Disordered" evidence="1">
    <location>
        <begin position="677"/>
        <end position="703"/>
    </location>
</feature>
<gene>
    <name evidence="3" type="ORF">CLCR_01797</name>
</gene>
<dbReference type="VEuPathDB" id="FungiDB:CLCR_01797"/>
<keyword evidence="4" id="KW-1185">Reference proteome</keyword>
<dbReference type="AlphaFoldDB" id="A0A1C1CE44"/>
<sequence length="1140" mass="126043">MWELRPLFADLAYEILVSRGIASVDEYQLRMIYPGHHYFPLNQPQMIAGVTHKPPFIGYQARMDVWQRERAQPRSKPLPKSVKQESYPHQSGVGCSEISPPCSEHKGKSEEARGCTPEWQDGEQVVVATRQSATTLYMLETFAVHPALTFDSTGSMPFTQQSERLNRTSLTSVSSQSPSHPSLTGIPPGVIVGIWPCIASSSTRSSLRLFYQPEQVRPSTLYSFDGAHDEPDETQPATISRSASVSDLKVPSLRPLRPSVVHFLSDEHLNWREAARRKERDEFTNPFGVEDSPSRKTSSASEATIYLRPNAFAGHRDTLARLHYFARSDEDDRTATDSDDESYMTAWTRQPSVSAPSRRYSLAGANLDIFLPQQVVETVLSYLSFDDYKNLRSVCRQWHATLPQPQFPGAYRVPREVLKQIFSYLAPWDFDAARHTCKPWFLAGLDCKVLEPMLRGCGSQSALAADIGRMQGNIVAKRRSWDSQLGPMNPDANRVIDKEWLCSKRLATECRLSPYWRGDFLSENFDSSPRLSITETVDFSKILTAVSFATKSKFTVSACGKFVLVVSGGDISVYSLSDPDHPLDPVVRLATGLDVVKVSMDTSSERYSVAALLAGRIGMLWDLRGRHIQKRYRSNSGEPMNLGMQTLVKSSATFQSLSSSAISLPIRSPEMVAIESSDSSLGSVTMPSTTSPPDAMPNTPFFSESPGEIDAEINAGVQAEQVNRRLGIPIEARATAIYTDLGSMEDQPRSVAICPNRKCVAYGCRMGLELYWVDALTGGDLNRWFPLAAPSDYLYFLPQRSGVDSRKKLRLISSAAGPVAPQLGRSDSTPARWKYWPTPAAFGRRQSLTRLFFGNLPFPSPAGDPDVSSGAEGRAGTDEVQGVLRTVDCDHFCAIPVSDGFHLIFTDPGSGLVCLGSDAPLGGPTKLVRKIMFIPPEREGGERKPSPLRYAVGKALDWGLRLVVVYDNDRVVLYSVPADIFNRLRDQKGTPDAWDENTGVLGQSDLIMDSLMASHEDDAVGDTSSDEETDHNGGVADQPLQLDGCIISNVAGQIVDDLAVQSENGGLAVWIFYRCGMAELYSIYTPRGHQTRRRYVGDNGLIYDKAREVQGHDESSTAASKHKEEEDDRHVKWAGQQNLD</sequence>
<dbReference type="Proteomes" id="UP000094526">
    <property type="component" value="Unassembled WGS sequence"/>
</dbReference>
<feature type="compositionally biased region" description="Basic and acidic residues" evidence="1">
    <location>
        <begin position="103"/>
        <end position="113"/>
    </location>
</feature>
<feature type="region of interest" description="Disordered" evidence="1">
    <location>
        <begin position="165"/>
        <end position="184"/>
    </location>
</feature>
<reference evidence="4" key="1">
    <citation type="submission" date="2015-07" db="EMBL/GenBank/DDBJ databases">
        <authorList>
            <person name="Teixeira M.M."/>
            <person name="Souza R.C."/>
            <person name="Almeida L.G."/>
            <person name="Vicente V.A."/>
            <person name="de Hoog S."/>
            <person name="Bocca A.L."/>
            <person name="de Almeida S.R."/>
            <person name="Vasconcelos A.T."/>
            <person name="Felipe M.S."/>
        </authorList>
    </citation>
    <scope>NUCLEOTIDE SEQUENCE [LARGE SCALE GENOMIC DNA]</scope>
    <source>
        <strain evidence="4">KSF</strain>
    </source>
</reference>
<name>A0A1C1CE44_9EURO</name>
<dbReference type="OrthoDB" id="1689567at2759"/>
<dbReference type="InterPro" id="IPR001810">
    <property type="entry name" value="F-box_dom"/>
</dbReference>